<keyword evidence="2" id="KW-1185">Reference proteome</keyword>
<name>A0ACC1JAM9_9FUNG</name>
<feature type="non-terminal residue" evidence="1">
    <location>
        <position position="146"/>
    </location>
</feature>
<comment type="caution">
    <text evidence="1">The sequence shown here is derived from an EMBL/GenBank/DDBJ whole genome shotgun (WGS) entry which is preliminary data.</text>
</comment>
<evidence type="ECO:0000313" key="1">
    <source>
        <dbReference type="EMBL" id="KAJ1944479.1"/>
    </source>
</evidence>
<organism evidence="1 2">
    <name type="scientific">Linderina macrospora</name>
    <dbReference type="NCBI Taxonomy" id="4868"/>
    <lineage>
        <taxon>Eukaryota</taxon>
        <taxon>Fungi</taxon>
        <taxon>Fungi incertae sedis</taxon>
        <taxon>Zoopagomycota</taxon>
        <taxon>Kickxellomycotina</taxon>
        <taxon>Kickxellomycetes</taxon>
        <taxon>Kickxellales</taxon>
        <taxon>Kickxellaceae</taxon>
        <taxon>Linderina</taxon>
    </lineage>
</organism>
<proteinExistence type="predicted"/>
<gene>
    <name evidence="1" type="ORF">FBU59_002588</name>
</gene>
<protein>
    <submittedName>
        <fullName evidence="1">Uncharacterized protein</fullName>
    </submittedName>
</protein>
<dbReference type="EMBL" id="JANBPW010001449">
    <property type="protein sequence ID" value="KAJ1944479.1"/>
    <property type="molecule type" value="Genomic_DNA"/>
</dbReference>
<evidence type="ECO:0000313" key="2">
    <source>
        <dbReference type="Proteomes" id="UP001150603"/>
    </source>
</evidence>
<accession>A0ACC1JAM9</accession>
<dbReference type="Proteomes" id="UP001150603">
    <property type="component" value="Unassembled WGS sequence"/>
</dbReference>
<reference evidence="1" key="1">
    <citation type="submission" date="2022-07" db="EMBL/GenBank/DDBJ databases">
        <title>Phylogenomic reconstructions and comparative analyses of Kickxellomycotina fungi.</title>
        <authorList>
            <person name="Reynolds N.K."/>
            <person name="Stajich J.E."/>
            <person name="Barry K."/>
            <person name="Grigoriev I.V."/>
            <person name="Crous P."/>
            <person name="Smith M.E."/>
        </authorList>
    </citation>
    <scope>NUCLEOTIDE SEQUENCE</scope>
    <source>
        <strain evidence="1">NRRL 5244</strain>
    </source>
</reference>
<sequence>MAQANPHRYRVEFLDGSRSTVDRRHIFTQYESGFYTCSLGEFQLVGDEPAETEVSGPTRTPESTSIEREFEDDLQKFDYLVSDLERVKAYLAELHSCPIEKVPELSKTEDRLGIFFGDNKMKKRLLMSRVRKGHLNGIEFDFVGRL</sequence>